<dbReference type="Pfam" id="PF00482">
    <property type="entry name" value="T2SSF"/>
    <property type="match status" value="1"/>
</dbReference>
<evidence type="ECO:0000259" key="7">
    <source>
        <dbReference type="Pfam" id="PF00482"/>
    </source>
</evidence>
<feature type="transmembrane region" description="Helical" evidence="6">
    <location>
        <begin position="114"/>
        <end position="131"/>
    </location>
</feature>
<feature type="transmembrane region" description="Helical" evidence="6">
    <location>
        <begin position="249"/>
        <end position="276"/>
    </location>
</feature>
<proteinExistence type="predicted"/>
<name>A0ABX0KF95_9PROT</name>
<dbReference type="InterPro" id="IPR042094">
    <property type="entry name" value="T2SS_GspF_sf"/>
</dbReference>
<sequence>MSGLFGLECGLIIIVLCIVVAFKEFVAEKNYNRTRSNRISVVAGHESNIEIDHPASILTPPKNKNKYIYLLKNVVGFDFHSTLYTKKDIYKVCSVVFFAVTLVSFVLAHFLDRLAVEFSPIESLAIIRIYFSRLQAKHNSKLIEQLPETVSMMARCLKVGVSLSRTLEIVAKQAQAPTKNLFQDVIHKVAVGKELGEALEDLALNGGIKEYRFFSIIVRLQTRTGGGLAEILDSFASTIRKRTQARKKALALASEARTSCYVLAGLPIFMSVLMLFMNPKYIEILYTTPSGLKMLYTAILLFIMGISSMLIITKLALR</sequence>
<evidence type="ECO:0000256" key="5">
    <source>
        <dbReference type="ARBA" id="ARBA00023136"/>
    </source>
</evidence>
<dbReference type="RefSeq" id="WP_173578133.1">
    <property type="nucleotide sequence ID" value="NZ_WOSW01000033.1"/>
</dbReference>
<keyword evidence="2" id="KW-1003">Cell membrane</keyword>
<evidence type="ECO:0000256" key="3">
    <source>
        <dbReference type="ARBA" id="ARBA00022692"/>
    </source>
</evidence>
<feature type="transmembrane region" description="Helical" evidence="6">
    <location>
        <begin position="89"/>
        <end position="108"/>
    </location>
</feature>
<gene>
    <name evidence="8" type="ORF">GOB84_13895</name>
</gene>
<feature type="domain" description="Type II secretion system protein GspF" evidence="7">
    <location>
        <begin position="152"/>
        <end position="275"/>
    </location>
</feature>
<evidence type="ECO:0000256" key="1">
    <source>
        <dbReference type="ARBA" id="ARBA00004651"/>
    </source>
</evidence>
<dbReference type="Gene3D" id="1.20.81.30">
    <property type="entry name" value="Type II secretion system (T2SS), domain F"/>
    <property type="match status" value="1"/>
</dbReference>
<dbReference type="PANTHER" id="PTHR35007:SF1">
    <property type="entry name" value="PILUS ASSEMBLY PROTEIN"/>
    <property type="match status" value="1"/>
</dbReference>
<dbReference type="PANTHER" id="PTHR35007">
    <property type="entry name" value="INTEGRAL MEMBRANE PROTEIN-RELATED"/>
    <property type="match status" value="1"/>
</dbReference>
<evidence type="ECO:0000256" key="4">
    <source>
        <dbReference type="ARBA" id="ARBA00022989"/>
    </source>
</evidence>
<feature type="transmembrane region" description="Helical" evidence="6">
    <location>
        <begin position="6"/>
        <end position="26"/>
    </location>
</feature>
<comment type="subcellular location">
    <subcellularLocation>
        <location evidence="1">Cell membrane</location>
        <topology evidence="1">Multi-pass membrane protein</topology>
    </subcellularLocation>
</comment>
<dbReference type="Proteomes" id="UP000615326">
    <property type="component" value="Unassembled WGS sequence"/>
</dbReference>
<keyword evidence="4 6" id="KW-1133">Transmembrane helix</keyword>
<comment type="caution">
    <text evidence="8">The sequence shown here is derived from an EMBL/GenBank/DDBJ whole genome shotgun (WGS) entry which is preliminary data.</text>
</comment>
<keyword evidence="5 6" id="KW-0472">Membrane</keyword>
<protein>
    <recommendedName>
        <fullName evidence="7">Type II secretion system protein GspF domain-containing protein</fullName>
    </recommendedName>
</protein>
<evidence type="ECO:0000313" key="9">
    <source>
        <dbReference type="Proteomes" id="UP000615326"/>
    </source>
</evidence>
<accession>A0ABX0KF95</accession>
<organism evidence="8 9">
    <name type="scientific">Acetobacter fallax</name>
    <dbReference type="NCBI Taxonomy" id="1737473"/>
    <lineage>
        <taxon>Bacteria</taxon>
        <taxon>Pseudomonadati</taxon>
        <taxon>Pseudomonadota</taxon>
        <taxon>Alphaproteobacteria</taxon>
        <taxon>Acetobacterales</taxon>
        <taxon>Acetobacteraceae</taxon>
        <taxon>Acetobacter</taxon>
    </lineage>
</organism>
<evidence type="ECO:0000256" key="6">
    <source>
        <dbReference type="SAM" id="Phobius"/>
    </source>
</evidence>
<keyword evidence="9" id="KW-1185">Reference proteome</keyword>
<dbReference type="InterPro" id="IPR018076">
    <property type="entry name" value="T2SS_GspF_dom"/>
</dbReference>
<keyword evidence="3 6" id="KW-0812">Transmembrane</keyword>
<feature type="transmembrane region" description="Helical" evidence="6">
    <location>
        <begin position="296"/>
        <end position="317"/>
    </location>
</feature>
<evidence type="ECO:0000256" key="2">
    <source>
        <dbReference type="ARBA" id="ARBA00022475"/>
    </source>
</evidence>
<dbReference type="EMBL" id="WOSW01000033">
    <property type="protein sequence ID" value="NHO33628.1"/>
    <property type="molecule type" value="Genomic_DNA"/>
</dbReference>
<reference evidence="8 9" key="1">
    <citation type="journal article" date="2020" name="Int. J. Syst. Evol. Microbiol.">
        <title>Novel acetic acid bacteria from cider fermentations: Acetobacter conturbans sp. nov. and Acetobacter fallax sp. nov.</title>
        <authorList>
            <person name="Sombolestani A.S."/>
            <person name="Cleenwerck I."/>
            <person name="Cnockaert M."/>
            <person name="Borremans W."/>
            <person name="Wieme A.D."/>
            <person name="De Vuyst L."/>
            <person name="Vandamme P."/>
        </authorList>
    </citation>
    <scope>NUCLEOTIDE SEQUENCE [LARGE SCALE GENOMIC DNA]</scope>
    <source>
        <strain evidence="8 9">LMG 1637</strain>
    </source>
</reference>
<evidence type="ECO:0000313" key="8">
    <source>
        <dbReference type="EMBL" id="NHO33628.1"/>
    </source>
</evidence>